<dbReference type="PANTHER" id="PTHR31047:SF0">
    <property type="entry name" value="MEIOTICALLY UP-REGULATED GENE 157 PROTEIN"/>
    <property type="match status" value="1"/>
</dbReference>
<feature type="chain" id="PRO_5008274569" description="Glycoside hydrolase family 125 protein" evidence="1">
    <location>
        <begin position="17"/>
        <end position="471"/>
    </location>
</feature>
<gene>
    <name evidence="2" type="ORF">AV274_2904</name>
</gene>
<dbReference type="Pfam" id="PF06824">
    <property type="entry name" value="Glyco_hydro_125"/>
    <property type="match status" value="1"/>
</dbReference>
<evidence type="ECO:0000313" key="3">
    <source>
        <dbReference type="Proteomes" id="UP000078348"/>
    </source>
</evidence>
<protein>
    <recommendedName>
        <fullName evidence="4">Glycoside hydrolase family 125 protein</fullName>
    </recommendedName>
</protein>
<keyword evidence="3" id="KW-1185">Reference proteome</keyword>
<organism evidence="2 3">
    <name type="scientific">Blastocystis sp. subtype 1 (strain ATCC 50177 / NandII)</name>
    <dbReference type="NCBI Taxonomy" id="478820"/>
    <lineage>
        <taxon>Eukaryota</taxon>
        <taxon>Sar</taxon>
        <taxon>Stramenopiles</taxon>
        <taxon>Bigyra</taxon>
        <taxon>Opalozoa</taxon>
        <taxon>Opalinata</taxon>
        <taxon>Blastocystidae</taxon>
        <taxon>Blastocystis</taxon>
    </lineage>
</organism>
<dbReference type="PANTHER" id="PTHR31047">
    <property type="entry name" value="MEIOTICALLY UP-REGULATED GENE 157 PROTEIN"/>
    <property type="match status" value="1"/>
</dbReference>
<keyword evidence="1" id="KW-0732">Signal</keyword>
<dbReference type="AlphaFoldDB" id="A0A196SE88"/>
<reference evidence="2 3" key="1">
    <citation type="submission" date="2016-05" db="EMBL/GenBank/DDBJ databases">
        <title>Nuclear genome of Blastocystis sp. subtype 1 NandII.</title>
        <authorList>
            <person name="Gentekaki E."/>
            <person name="Curtis B."/>
            <person name="Stairs C."/>
            <person name="Eme L."/>
            <person name="Herman E."/>
            <person name="Klimes V."/>
            <person name="Arias M.C."/>
            <person name="Elias M."/>
            <person name="Hilliou F."/>
            <person name="Klute M."/>
            <person name="Malik S.-B."/>
            <person name="Pightling A."/>
            <person name="Rachubinski R."/>
            <person name="Salas D."/>
            <person name="Schlacht A."/>
            <person name="Suga H."/>
            <person name="Archibald J."/>
            <person name="Ball S.G."/>
            <person name="Clark G."/>
            <person name="Dacks J."/>
            <person name="Van Der Giezen M."/>
            <person name="Tsaousis A."/>
            <person name="Roger A."/>
        </authorList>
    </citation>
    <scope>NUCLEOTIDE SEQUENCE [LARGE SCALE GENOMIC DNA]</scope>
    <source>
        <strain evidence="3">ATCC 50177 / NandII</strain>
    </source>
</reference>
<accession>A0A196SE88</accession>
<sequence>MTSALLAIVLFSAVLARVNPEDRTFVSKVVDKFIDDIKPNFQDKELAELFESCYPNTLDTTVYSYTPSSTGDEDTFLITGDITAMWLRDSTNQIVPYLRFARQDEHLQSMIRGVLNRQVKSVLIDPYANAFNFDRTGHPDSHTDDNTKRPAALGTRQNAMTPDIFERKFEIDSLAAVLSLSHQYYNATEDPTPFNARWVKAVKLIIDTARKNQIGSGPYTSYEYSFTRSCNRPTETIMDGEGWPSKFTGLIRSAFRPSDDATKLPYFIPGNVMLLVGLRRCAPILEDVAGAPEVAKEALKLAQEIDDAMHRFAILDHPMVGKVFAFEVDGFGSAYFMDDANIPSLLSLPYLGYVDRNDPIYKNTRKFVLSEYNPYFFKGEAGEGIGGPHVGPGYIWPMSIIMRAYTSDDKEEIKACLEVLKKSATNGYMHESFHLDNVNSYTRPWFAWANSLFGDMLIDLMGRFPELILHW</sequence>
<dbReference type="EMBL" id="LXWW01000146">
    <property type="protein sequence ID" value="OAO15375.1"/>
    <property type="molecule type" value="Genomic_DNA"/>
</dbReference>
<dbReference type="Gene3D" id="1.50.10.10">
    <property type="match status" value="1"/>
</dbReference>
<comment type="caution">
    <text evidence="2">The sequence shown here is derived from an EMBL/GenBank/DDBJ whole genome shotgun (WGS) entry which is preliminary data.</text>
</comment>
<evidence type="ECO:0000313" key="2">
    <source>
        <dbReference type="EMBL" id="OAO15375.1"/>
    </source>
</evidence>
<dbReference type="OrthoDB" id="7771656at2759"/>
<evidence type="ECO:0008006" key="4">
    <source>
        <dbReference type="Google" id="ProtNLM"/>
    </source>
</evidence>
<proteinExistence type="predicted"/>
<dbReference type="Proteomes" id="UP000078348">
    <property type="component" value="Unassembled WGS sequence"/>
</dbReference>
<feature type="signal peptide" evidence="1">
    <location>
        <begin position="1"/>
        <end position="16"/>
    </location>
</feature>
<evidence type="ECO:0000256" key="1">
    <source>
        <dbReference type="SAM" id="SignalP"/>
    </source>
</evidence>
<dbReference type="InterPro" id="IPR008313">
    <property type="entry name" value="GH125"/>
</dbReference>
<name>A0A196SE88_BLAHN</name>
<dbReference type="STRING" id="478820.A0A196SE88"/>
<dbReference type="PIRSF" id="PIRSF028846">
    <property type="entry name" value="UCP028846"/>
    <property type="match status" value="1"/>
</dbReference>
<dbReference type="SUPFAM" id="SSF48208">
    <property type="entry name" value="Six-hairpin glycosidases"/>
    <property type="match status" value="1"/>
</dbReference>
<dbReference type="InterPro" id="IPR012341">
    <property type="entry name" value="6hp_glycosidase-like_sf"/>
</dbReference>
<dbReference type="InterPro" id="IPR008928">
    <property type="entry name" value="6-hairpin_glycosidase_sf"/>
</dbReference>
<dbReference type="SMART" id="SM01149">
    <property type="entry name" value="DUF1237"/>
    <property type="match status" value="1"/>
</dbReference>
<dbReference type="GO" id="GO:0005975">
    <property type="term" value="P:carbohydrate metabolic process"/>
    <property type="evidence" value="ECO:0007669"/>
    <property type="project" value="InterPro"/>
</dbReference>